<dbReference type="EMBL" id="JBHUEN010000021">
    <property type="protein sequence ID" value="MFD1881698.1"/>
    <property type="molecule type" value="Genomic_DNA"/>
</dbReference>
<organism evidence="1 2">
    <name type="scientific">Paracoccus pacificus</name>
    <dbReference type="NCBI Taxonomy" id="1463598"/>
    <lineage>
        <taxon>Bacteria</taxon>
        <taxon>Pseudomonadati</taxon>
        <taxon>Pseudomonadota</taxon>
        <taxon>Alphaproteobacteria</taxon>
        <taxon>Rhodobacterales</taxon>
        <taxon>Paracoccaceae</taxon>
        <taxon>Paracoccus</taxon>
    </lineage>
</organism>
<name>A0ABW4R692_9RHOB</name>
<comment type="caution">
    <text evidence="1">The sequence shown here is derived from an EMBL/GenBank/DDBJ whole genome shotgun (WGS) entry which is preliminary data.</text>
</comment>
<dbReference type="RefSeq" id="WP_379141765.1">
    <property type="nucleotide sequence ID" value="NZ_JBHUEN010000021.1"/>
</dbReference>
<gene>
    <name evidence="1" type="ORF">ACFSCT_08230</name>
</gene>
<proteinExistence type="predicted"/>
<reference evidence="2" key="1">
    <citation type="journal article" date="2019" name="Int. J. Syst. Evol. Microbiol.">
        <title>The Global Catalogue of Microorganisms (GCM) 10K type strain sequencing project: providing services to taxonomists for standard genome sequencing and annotation.</title>
        <authorList>
            <consortium name="The Broad Institute Genomics Platform"/>
            <consortium name="The Broad Institute Genome Sequencing Center for Infectious Disease"/>
            <person name="Wu L."/>
            <person name="Ma J."/>
        </authorList>
    </citation>
    <scope>NUCLEOTIDE SEQUENCE [LARGE SCALE GENOMIC DNA]</scope>
    <source>
        <strain evidence="2">CCUG 56029</strain>
    </source>
</reference>
<accession>A0ABW4R692</accession>
<evidence type="ECO:0000313" key="2">
    <source>
        <dbReference type="Proteomes" id="UP001597213"/>
    </source>
</evidence>
<keyword evidence="2" id="KW-1185">Reference proteome</keyword>
<evidence type="ECO:0000313" key="1">
    <source>
        <dbReference type="EMBL" id="MFD1881698.1"/>
    </source>
</evidence>
<dbReference type="Proteomes" id="UP001597213">
    <property type="component" value="Unassembled WGS sequence"/>
</dbReference>
<protein>
    <submittedName>
        <fullName evidence="1">Rod-binding protein</fullName>
    </submittedName>
</protein>
<sequence>MGEIERISSGTKRIIIAIQVENSACFPFATMRRLPNIYRRMLIPSHQTYHAVKIKMLVNNSLIAQSKTSAPQKVSDKLEQAFLEQMLSYITPADSGEFGGGVGEDQFKSFLLQQRAADLSRSIDLRLIKNDGDPK</sequence>